<dbReference type="RefSeq" id="WP_059315543.1">
    <property type="nucleotide sequence ID" value="NZ_CP013987.1"/>
</dbReference>
<comment type="similarity">
    <text evidence="1 2">Belongs to the Cu-Zn superoxide dismutase family.</text>
</comment>
<keyword evidence="2" id="KW-0560">Oxidoreductase</keyword>
<comment type="function">
    <text evidence="2">Destroys radicals which are normally produced within the cells and which are toxic to biological systems.</text>
</comment>
<proteinExistence type="inferred from homology"/>
<gene>
    <name evidence="5" type="ORF">APT59_14695</name>
</gene>
<dbReference type="InterPro" id="IPR001424">
    <property type="entry name" value="SOD_Cu_Zn_dom"/>
</dbReference>
<dbReference type="EMBL" id="CP013987">
    <property type="protein sequence ID" value="ALZ85382.1"/>
    <property type="molecule type" value="Genomic_DNA"/>
</dbReference>
<dbReference type="NCBIfam" id="NF007628">
    <property type="entry name" value="PRK10290.1"/>
    <property type="match status" value="1"/>
</dbReference>
<dbReference type="EC" id="1.15.1.1" evidence="2"/>
<keyword evidence="2" id="KW-0862">Zinc</keyword>
<comment type="cofactor">
    <cofactor evidence="2">
        <name>Zn(2+)</name>
        <dbReference type="ChEBI" id="CHEBI:29105"/>
    </cofactor>
    <text evidence="2">Binds 1 zinc ion per subunit.</text>
</comment>
<sequence>MKIWTATLLATCLAGTAQAAESLTIPVNKVTTDGVGESVGSVQVTRSKYGLVFTPDLKGLEPGIHGFHVHTKPNCGPAEVNGTLTAGGAAGGHLDPRNTGKHSAPWSDDGHLGELPALYVTADGQATQPVLAPRIKRLEEIKGHALMVHAGGDNYSDQPKPLGGGGARVACGVIK</sequence>
<dbReference type="PROSITE" id="PS00332">
    <property type="entry name" value="SOD_CU_ZN_2"/>
    <property type="match status" value="1"/>
</dbReference>
<dbReference type="Gene3D" id="2.60.40.200">
    <property type="entry name" value="Superoxide dismutase, copper/zinc binding domain"/>
    <property type="match status" value="1"/>
</dbReference>
<keyword evidence="2" id="KW-0186">Copper</keyword>
<reference evidence="5 6" key="1">
    <citation type="submission" date="2016-01" db="EMBL/GenBank/DDBJ databases">
        <title>Annotation of Pseudomonas oryzihabitans USDA-ARS-USMARC-56511.</title>
        <authorList>
            <person name="Harhay G.P."/>
            <person name="Harhay D.M."/>
            <person name="Smith T.P.L."/>
            <person name="Bono J.L."/>
            <person name="Heaton M.P."/>
            <person name="Clawson M.L."/>
            <person name="Chitko-Mckown C.G."/>
            <person name="Capik S.F."/>
            <person name="DeDonder K.D."/>
            <person name="Apley M.D."/>
            <person name="Lubbers B.V."/>
            <person name="White B.J."/>
            <person name="Larson R.L."/>
        </authorList>
    </citation>
    <scope>NUCLEOTIDE SEQUENCE [LARGE SCALE GENOMIC DNA]</scope>
    <source>
        <strain evidence="5 6">USDA-ARS-USMARC-56511</strain>
    </source>
</reference>
<evidence type="ECO:0000259" key="4">
    <source>
        <dbReference type="Pfam" id="PF00080"/>
    </source>
</evidence>
<dbReference type="Pfam" id="PF00080">
    <property type="entry name" value="Sod_Cu"/>
    <property type="match status" value="1"/>
</dbReference>
<comment type="catalytic activity">
    <reaction evidence="2">
        <text>2 superoxide + 2 H(+) = H2O2 + O2</text>
        <dbReference type="Rhea" id="RHEA:20696"/>
        <dbReference type="ChEBI" id="CHEBI:15378"/>
        <dbReference type="ChEBI" id="CHEBI:15379"/>
        <dbReference type="ChEBI" id="CHEBI:16240"/>
        <dbReference type="ChEBI" id="CHEBI:18421"/>
        <dbReference type="EC" id="1.15.1.1"/>
    </reaction>
</comment>
<dbReference type="InterPro" id="IPR024134">
    <property type="entry name" value="SOD_Cu/Zn_/chaperone"/>
</dbReference>
<name>A0A0U4W6H7_9PSED</name>
<dbReference type="PANTHER" id="PTHR10003">
    <property type="entry name" value="SUPEROXIDE DISMUTASE CU-ZN -RELATED"/>
    <property type="match status" value="1"/>
</dbReference>
<feature type="signal peptide" evidence="3">
    <location>
        <begin position="1"/>
        <end position="19"/>
    </location>
</feature>
<feature type="chain" id="PRO_5006853342" description="Superoxide dismutase [Cu-Zn]" evidence="3">
    <location>
        <begin position="20"/>
        <end position="175"/>
    </location>
</feature>
<dbReference type="InterPro" id="IPR036423">
    <property type="entry name" value="SOD-like_Cu/Zn_dom_sf"/>
</dbReference>
<dbReference type="GO" id="GO:0004784">
    <property type="term" value="F:superoxide dismutase activity"/>
    <property type="evidence" value="ECO:0007669"/>
    <property type="project" value="UniProtKB-EC"/>
</dbReference>
<dbReference type="AlphaFoldDB" id="A0A0U4W6H7"/>
<organism evidence="5 6">
    <name type="scientific">Pseudomonas oryzihabitans</name>
    <dbReference type="NCBI Taxonomy" id="47885"/>
    <lineage>
        <taxon>Bacteria</taxon>
        <taxon>Pseudomonadati</taxon>
        <taxon>Pseudomonadota</taxon>
        <taxon>Gammaproteobacteria</taxon>
        <taxon>Pseudomonadales</taxon>
        <taxon>Pseudomonadaceae</taxon>
        <taxon>Pseudomonas</taxon>
    </lineage>
</organism>
<comment type="cofactor">
    <cofactor evidence="2">
        <name>Cu cation</name>
        <dbReference type="ChEBI" id="CHEBI:23378"/>
    </cofactor>
    <text evidence="2">Binds 1 copper ion per subunit.</text>
</comment>
<protein>
    <recommendedName>
        <fullName evidence="2">Superoxide dismutase [Cu-Zn]</fullName>
        <ecNumber evidence="2">1.15.1.1</ecNumber>
    </recommendedName>
</protein>
<evidence type="ECO:0000313" key="5">
    <source>
        <dbReference type="EMBL" id="ALZ85382.1"/>
    </source>
</evidence>
<evidence type="ECO:0000256" key="3">
    <source>
        <dbReference type="SAM" id="SignalP"/>
    </source>
</evidence>
<dbReference type="GO" id="GO:0005507">
    <property type="term" value="F:copper ion binding"/>
    <property type="evidence" value="ECO:0007669"/>
    <property type="project" value="InterPro"/>
</dbReference>
<evidence type="ECO:0000313" key="6">
    <source>
        <dbReference type="Proteomes" id="UP000064137"/>
    </source>
</evidence>
<keyword evidence="3" id="KW-0732">Signal</keyword>
<keyword evidence="2" id="KW-0479">Metal-binding</keyword>
<dbReference type="InterPro" id="IPR018152">
    <property type="entry name" value="SOD_Cu/Zn_BS"/>
</dbReference>
<dbReference type="OrthoDB" id="5431326at2"/>
<dbReference type="KEGG" id="por:APT59_14695"/>
<feature type="domain" description="Superoxide dismutase copper/zinc binding" evidence="4">
    <location>
        <begin position="40"/>
        <end position="174"/>
    </location>
</feature>
<evidence type="ECO:0000256" key="1">
    <source>
        <dbReference type="ARBA" id="ARBA00010457"/>
    </source>
</evidence>
<evidence type="ECO:0000256" key="2">
    <source>
        <dbReference type="RuleBase" id="RU000393"/>
    </source>
</evidence>
<dbReference type="SUPFAM" id="SSF49329">
    <property type="entry name" value="Cu,Zn superoxide dismutase-like"/>
    <property type="match status" value="1"/>
</dbReference>
<dbReference type="Proteomes" id="UP000064137">
    <property type="component" value="Chromosome"/>
</dbReference>
<dbReference type="CDD" id="cd00305">
    <property type="entry name" value="Cu-Zn_Superoxide_Dismutase"/>
    <property type="match status" value="1"/>
</dbReference>
<accession>A0A0U4W6H7</accession>